<dbReference type="RefSeq" id="WP_122920833.1">
    <property type="nucleotide sequence ID" value="NZ_RHHQ01000023.1"/>
</dbReference>
<dbReference type="InterPro" id="IPR014198">
    <property type="entry name" value="Spore_III_AB"/>
</dbReference>
<accession>A0A3M8D0R1</accession>
<reference evidence="2 3" key="1">
    <citation type="submission" date="2018-10" db="EMBL/GenBank/DDBJ databases">
        <title>Phylogenomics of Brevibacillus.</title>
        <authorList>
            <person name="Dunlap C."/>
        </authorList>
    </citation>
    <scope>NUCLEOTIDE SEQUENCE [LARGE SCALE GENOMIC DNA]</scope>
    <source>
        <strain evidence="2 3">JCM 15716</strain>
    </source>
</reference>
<dbReference type="Proteomes" id="UP000271031">
    <property type="component" value="Unassembled WGS sequence"/>
</dbReference>
<keyword evidence="1" id="KW-0812">Transmembrane</keyword>
<protein>
    <submittedName>
        <fullName evidence="2">Stage III sporulation protein AB</fullName>
    </submittedName>
</protein>
<name>A0A3M8D0R1_9BACL</name>
<proteinExistence type="predicted"/>
<keyword evidence="1" id="KW-0472">Membrane</keyword>
<keyword evidence="3" id="KW-1185">Reference proteome</keyword>
<organism evidence="2 3">
    <name type="scientific">Brevibacillus fluminis</name>
    <dbReference type="NCBI Taxonomy" id="511487"/>
    <lineage>
        <taxon>Bacteria</taxon>
        <taxon>Bacillati</taxon>
        <taxon>Bacillota</taxon>
        <taxon>Bacilli</taxon>
        <taxon>Bacillales</taxon>
        <taxon>Paenibacillaceae</taxon>
        <taxon>Brevibacillus</taxon>
    </lineage>
</organism>
<keyword evidence="1" id="KW-1133">Transmembrane helix</keyword>
<comment type="caution">
    <text evidence="2">The sequence shown here is derived from an EMBL/GenBank/DDBJ whole genome shotgun (WGS) entry which is preliminary data.</text>
</comment>
<dbReference type="EMBL" id="RHHQ01000023">
    <property type="protein sequence ID" value="RNB81151.1"/>
    <property type="molecule type" value="Genomic_DNA"/>
</dbReference>
<dbReference type="PIRSF" id="PIRSF021435">
    <property type="entry name" value="SpoIIIAB"/>
    <property type="match status" value="1"/>
</dbReference>
<sequence length="173" mass="19774">MLKLIGAAVILFSCSMVGWQMGRYYAFRPLDIRTMIISLQMLETEIVYGATPLHRAMAKIGERMRSGIGRMFLTASELLTQEDEPQSTSESWRQAIEKNWSQTAMRKSEKDILLTLGMVLGNSDRDDQQKHLRLAITHLQGLEEEARSDKERYEKMYKSLGFLGGLLVVILML</sequence>
<evidence type="ECO:0000256" key="1">
    <source>
        <dbReference type="SAM" id="Phobius"/>
    </source>
</evidence>
<evidence type="ECO:0000313" key="2">
    <source>
        <dbReference type="EMBL" id="RNB81151.1"/>
    </source>
</evidence>
<gene>
    <name evidence="2" type="primary">spoIIIAB</name>
    <name evidence="2" type="ORF">EDM56_25855</name>
</gene>
<feature type="transmembrane region" description="Helical" evidence="1">
    <location>
        <begin position="6"/>
        <end position="26"/>
    </location>
</feature>
<dbReference type="Pfam" id="PF09548">
    <property type="entry name" value="Spore_III_AB"/>
    <property type="match status" value="1"/>
</dbReference>
<dbReference type="OrthoDB" id="1957909at2"/>
<dbReference type="NCBIfam" id="TIGR02833">
    <property type="entry name" value="spore_III_AB"/>
    <property type="match status" value="1"/>
</dbReference>
<dbReference type="AlphaFoldDB" id="A0A3M8D0R1"/>
<evidence type="ECO:0000313" key="3">
    <source>
        <dbReference type="Proteomes" id="UP000271031"/>
    </source>
</evidence>